<dbReference type="InterPro" id="IPR026516">
    <property type="entry name" value="THAP1/10"/>
</dbReference>
<keyword evidence="17" id="KW-1185">Reference proteome</keyword>
<evidence type="ECO:0000256" key="14">
    <source>
        <dbReference type="SAM" id="MobiDB-lite"/>
    </source>
</evidence>
<keyword evidence="7 13" id="KW-0175">Coiled coil</keyword>
<keyword evidence="4 12" id="KW-0863">Zinc-finger</keyword>
<evidence type="ECO:0000256" key="3">
    <source>
        <dbReference type="ARBA" id="ARBA00022723"/>
    </source>
</evidence>
<evidence type="ECO:0000313" key="17">
    <source>
        <dbReference type="Proteomes" id="UP000821866"/>
    </source>
</evidence>
<dbReference type="Gene3D" id="6.20.210.20">
    <property type="entry name" value="THAP domain"/>
    <property type="match status" value="1"/>
</dbReference>
<reference evidence="16" key="2">
    <citation type="submission" date="2021-09" db="EMBL/GenBank/DDBJ databases">
        <authorList>
            <person name="Jia N."/>
            <person name="Wang J."/>
            <person name="Shi W."/>
            <person name="Du L."/>
            <person name="Sun Y."/>
            <person name="Zhan W."/>
            <person name="Jiang J."/>
            <person name="Wang Q."/>
            <person name="Zhang B."/>
            <person name="Ji P."/>
            <person name="Sakyi L.B."/>
            <person name="Cui X."/>
            <person name="Yuan T."/>
            <person name="Jiang B."/>
            <person name="Yang W."/>
            <person name="Lam T.T.-Y."/>
            <person name="Chang Q."/>
            <person name="Ding S."/>
            <person name="Wang X."/>
            <person name="Zhu J."/>
            <person name="Ruan X."/>
            <person name="Zhao L."/>
            <person name="Wei J."/>
            <person name="Que T."/>
            <person name="Du C."/>
            <person name="Cheng J."/>
            <person name="Dai P."/>
            <person name="Han X."/>
            <person name="Huang E."/>
            <person name="Gao Y."/>
            <person name="Liu J."/>
            <person name="Shao H."/>
            <person name="Ye R."/>
            <person name="Li L."/>
            <person name="Wei W."/>
            <person name="Wang X."/>
            <person name="Wang C."/>
            <person name="Huo Q."/>
            <person name="Li W."/>
            <person name="Guo W."/>
            <person name="Chen H."/>
            <person name="Chen S."/>
            <person name="Zhou L."/>
            <person name="Zhou L."/>
            <person name="Ni X."/>
            <person name="Tian J."/>
            <person name="Zhou Y."/>
            <person name="Sheng Y."/>
            <person name="Liu T."/>
            <person name="Pan Y."/>
            <person name="Xia L."/>
            <person name="Li J."/>
            <person name="Zhao F."/>
            <person name="Cao W."/>
        </authorList>
    </citation>
    <scope>NUCLEOTIDE SEQUENCE</scope>
    <source>
        <strain evidence="16">Rmic-2018</strain>
        <tissue evidence="16">Larvae</tissue>
    </source>
</reference>
<evidence type="ECO:0000256" key="13">
    <source>
        <dbReference type="SAM" id="Coils"/>
    </source>
</evidence>
<dbReference type="PANTHER" id="PTHR46600">
    <property type="entry name" value="THAP DOMAIN-CONTAINING"/>
    <property type="match status" value="1"/>
</dbReference>
<accession>A0A9J6E9T8</accession>
<dbReference type="EMBL" id="JABSTU010000005">
    <property type="protein sequence ID" value="KAH8031009.1"/>
    <property type="molecule type" value="Genomic_DNA"/>
</dbReference>
<feature type="compositionally biased region" description="Basic and acidic residues" evidence="14">
    <location>
        <begin position="129"/>
        <end position="138"/>
    </location>
</feature>
<dbReference type="Pfam" id="PF05485">
    <property type="entry name" value="THAP"/>
    <property type="match status" value="1"/>
</dbReference>
<dbReference type="GO" id="GO:0005654">
    <property type="term" value="C:nucleoplasm"/>
    <property type="evidence" value="ECO:0007669"/>
    <property type="project" value="UniProtKB-SubCell"/>
</dbReference>
<evidence type="ECO:0000256" key="12">
    <source>
        <dbReference type="PROSITE-ProRule" id="PRU00309"/>
    </source>
</evidence>
<comment type="subcellular location">
    <subcellularLocation>
        <location evidence="1">Nucleus</location>
        <location evidence="1">Nucleoplasm</location>
    </subcellularLocation>
</comment>
<dbReference type="AlphaFoldDB" id="A0A9J6E9T8"/>
<evidence type="ECO:0000259" key="15">
    <source>
        <dbReference type="PROSITE" id="PS50950"/>
    </source>
</evidence>
<sequence>MPKQQRYCFVPGCKIGCGSAWLQGRKLSLFGVPVDDERRRAWERAISRADKRLGKNCVVCELHFEERFIVRNYKHLINGECVEIPRGRPTLTKDAIPTILPTVPAAGLCEPLPLKIEAVWSNGRTTCKRQKDDSFHEEPDSDETDVPTSSNCDGVYGLEGMTQATFQIGSGRSTSSQMTRTWWLSRAYVQGVHVKTVDVDSVRAVRDLLFEIDAMIPCEGFEKETGMEAAQVKTKHRLHGGKLHSLRCCGTVQNRGQCLQCKYLHKLLKNQVYYKRAKWKQASTNLAQKLKRKNELLRRQEHTIARLSETIEMMKEDIEAIVNHRLKKMLQNLPKEQQV</sequence>
<proteinExistence type="inferred from homology"/>
<dbReference type="InterPro" id="IPR038441">
    <property type="entry name" value="THAP_Znf_sf"/>
</dbReference>
<keyword evidence="10" id="KW-0539">Nucleus</keyword>
<dbReference type="PROSITE" id="PS50950">
    <property type="entry name" value="ZF_THAP"/>
    <property type="match status" value="1"/>
</dbReference>
<comment type="similarity">
    <text evidence="2">Belongs to the THAP1 family.</text>
</comment>
<dbReference type="SMART" id="SM00980">
    <property type="entry name" value="THAP"/>
    <property type="match status" value="1"/>
</dbReference>
<evidence type="ECO:0000256" key="7">
    <source>
        <dbReference type="ARBA" id="ARBA00023054"/>
    </source>
</evidence>
<feature type="coiled-coil region" evidence="13">
    <location>
        <begin position="280"/>
        <end position="324"/>
    </location>
</feature>
<reference evidence="16" key="1">
    <citation type="journal article" date="2020" name="Cell">
        <title>Large-Scale Comparative Analyses of Tick Genomes Elucidate Their Genetic Diversity and Vector Capacities.</title>
        <authorList>
            <consortium name="Tick Genome and Microbiome Consortium (TIGMIC)"/>
            <person name="Jia N."/>
            <person name="Wang J."/>
            <person name="Shi W."/>
            <person name="Du L."/>
            <person name="Sun Y."/>
            <person name="Zhan W."/>
            <person name="Jiang J.F."/>
            <person name="Wang Q."/>
            <person name="Zhang B."/>
            <person name="Ji P."/>
            <person name="Bell-Sakyi L."/>
            <person name="Cui X.M."/>
            <person name="Yuan T.T."/>
            <person name="Jiang B.G."/>
            <person name="Yang W.F."/>
            <person name="Lam T.T."/>
            <person name="Chang Q.C."/>
            <person name="Ding S.J."/>
            <person name="Wang X.J."/>
            <person name="Zhu J.G."/>
            <person name="Ruan X.D."/>
            <person name="Zhao L."/>
            <person name="Wei J.T."/>
            <person name="Ye R.Z."/>
            <person name="Que T.C."/>
            <person name="Du C.H."/>
            <person name="Zhou Y.H."/>
            <person name="Cheng J.X."/>
            <person name="Dai P.F."/>
            <person name="Guo W.B."/>
            <person name="Han X.H."/>
            <person name="Huang E.J."/>
            <person name="Li L.F."/>
            <person name="Wei W."/>
            <person name="Gao Y.C."/>
            <person name="Liu J.Z."/>
            <person name="Shao H.Z."/>
            <person name="Wang X."/>
            <person name="Wang C.C."/>
            <person name="Yang T.C."/>
            <person name="Huo Q.B."/>
            <person name="Li W."/>
            <person name="Chen H.Y."/>
            <person name="Chen S.E."/>
            <person name="Zhou L.G."/>
            <person name="Ni X.B."/>
            <person name="Tian J.H."/>
            <person name="Sheng Y."/>
            <person name="Liu T."/>
            <person name="Pan Y.S."/>
            <person name="Xia L.Y."/>
            <person name="Li J."/>
            <person name="Zhao F."/>
            <person name="Cao W.C."/>
        </authorList>
    </citation>
    <scope>NUCLEOTIDE SEQUENCE</scope>
    <source>
        <strain evidence="16">Rmic-2018</strain>
    </source>
</reference>
<dbReference type="VEuPathDB" id="VectorBase:LOC119176846"/>
<protein>
    <recommendedName>
        <fullName evidence="15">THAP-type domain-containing protein</fullName>
    </recommendedName>
</protein>
<dbReference type="SUPFAM" id="SSF57716">
    <property type="entry name" value="Glucocorticoid receptor-like (DNA-binding domain)"/>
    <property type="match status" value="1"/>
</dbReference>
<keyword evidence="3" id="KW-0479">Metal-binding</keyword>
<evidence type="ECO:0000256" key="9">
    <source>
        <dbReference type="ARBA" id="ARBA00023163"/>
    </source>
</evidence>
<name>A0A9J6E9T8_RHIMP</name>
<comment type="caution">
    <text evidence="16">The sequence shown here is derived from an EMBL/GenBank/DDBJ whole genome shotgun (WGS) entry which is preliminary data.</text>
</comment>
<evidence type="ECO:0000256" key="8">
    <source>
        <dbReference type="ARBA" id="ARBA00023125"/>
    </source>
</evidence>
<evidence type="ECO:0000256" key="10">
    <source>
        <dbReference type="ARBA" id="ARBA00023242"/>
    </source>
</evidence>
<feature type="domain" description="THAP-type" evidence="15">
    <location>
        <begin position="1"/>
        <end position="100"/>
    </location>
</feature>
<dbReference type="SMART" id="SM00692">
    <property type="entry name" value="DM3"/>
    <property type="match status" value="1"/>
</dbReference>
<feature type="region of interest" description="Disordered" evidence="14">
    <location>
        <begin position="129"/>
        <end position="150"/>
    </location>
</feature>
<organism evidence="16 17">
    <name type="scientific">Rhipicephalus microplus</name>
    <name type="common">Cattle tick</name>
    <name type="synonym">Boophilus microplus</name>
    <dbReference type="NCBI Taxonomy" id="6941"/>
    <lineage>
        <taxon>Eukaryota</taxon>
        <taxon>Metazoa</taxon>
        <taxon>Ecdysozoa</taxon>
        <taxon>Arthropoda</taxon>
        <taxon>Chelicerata</taxon>
        <taxon>Arachnida</taxon>
        <taxon>Acari</taxon>
        <taxon>Parasitiformes</taxon>
        <taxon>Ixodida</taxon>
        <taxon>Ixodoidea</taxon>
        <taxon>Ixodidae</taxon>
        <taxon>Rhipicephalinae</taxon>
        <taxon>Rhipicephalus</taxon>
        <taxon>Boophilus</taxon>
    </lineage>
</organism>
<dbReference type="InterPro" id="IPR006612">
    <property type="entry name" value="THAP_Znf"/>
</dbReference>
<dbReference type="PANTHER" id="PTHR46600:SF1">
    <property type="entry name" value="THAP DOMAIN-CONTAINING PROTEIN 1"/>
    <property type="match status" value="1"/>
</dbReference>
<keyword evidence="6" id="KW-0805">Transcription regulation</keyword>
<evidence type="ECO:0000256" key="6">
    <source>
        <dbReference type="ARBA" id="ARBA00023015"/>
    </source>
</evidence>
<gene>
    <name evidence="16" type="ORF">HPB51_012477</name>
</gene>
<keyword evidence="11" id="KW-0131">Cell cycle</keyword>
<keyword evidence="5" id="KW-0862">Zinc</keyword>
<keyword evidence="9" id="KW-0804">Transcription</keyword>
<keyword evidence="8 12" id="KW-0238">DNA-binding</keyword>
<dbReference type="GO" id="GO:0008270">
    <property type="term" value="F:zinc ion binding"/>
    <property type="evidence" value="ECO:0007669"/>
    <property type="project" value="UniProtKB-KW"/>
</dbReference>
<evidence type="ECO:0000256" key="2">
    <source>
        <dbReference type="ARBA" id="ARBA00006177"/>
    </source>
</evidence>
<evidence type="ECO:0000256" key="4">
    <source>
        <dbReference type="ARBA" id="ARBA00022771"/>
    </source>
</evidence>
<dbReference type="GO" id="GO:0043565">
    <property type="term" value="F:sequence-specific DNA binding"/>
    <property type="evidence" value="ECO:0007669"/>
    <property type="project" value="InterPro"/>
</dbReference>
<dbReference type="Proteomes" id="UP000821866">
    <property type="component" value="Chromosome 3"/>
</dbReference>
<evidence type="ECO:0000256" key="5">
    <source>
        <dbReference type="ARBA" id="ARBA00022833"/>
    </source>
</evidence>
<evidence type="ECO:0000256" key="11">
    <source>
        <dbReference type="ARBA" id="ARBA00023306"/>
    </source>
</evidence>
<evidence type="ECO:0000256" key="1">
    <source>
        <dbReference type="ARBA" id="ARBA00004642"/>
    </source>
</evidence>
<evidence type="ECO:0000313" key="16">
    <source>
        <dbReference type="EMBL" id="KAH8031009.1"/>
    </source>
</evidence>